<feature type="domain" description="Mut7-C RNAse" evidence="1">
    <location>
        <begin position="4"/>
        <end position="143"/>
    </location>
</feature>
<dbReference type="PANTHER" id="PTHR39081:SF1">
    <property type="entry name" value="MUT7-C RNASE DOMAIN-CONTAINING PROTEIN"/>
    <property type="match status" value="1"/>
</dbReference>
<dbReference type="Pfam" id="PF01927">
    <property type="entry name" value="Mut7-C"/>
    <property type="match status" value="1"/>
</dbReference>
<reference evidence="2" key="1">
    <citation type="submission" date="2018-06" db="EMBL/GenBank/DDBJ databases">
        <authorList>
            <person name="Zhirakovskaya E."/>
        </authorList>
    </citation>
    <scope>NUCLEOTIDE SEQUENCE</scope>
</reference>
<proteinExistence type="predicted"/>
<protein>
    <recommendedName>
        <fullName evidence="1">Mut7-C RNAse domain-containing protein</fullName>
    </recommendedName>
</protein>
<name>A0A3B1CFL7_9ZZZZ</name>
<sequence>MAMSFVADAMLGRLAKWMRFLGYDVLYFRDIDDRELVRIARADGRILLTRDRRLPEDFSVEYRLIDSENLDEQLMEVLSEFPLSGGASRRCMRCNMPLEPVEKQELKGLVPEYVYIHHNLFQICPGCNSIYWEGSHIRNIVKKIAMVNHGIAKLKKPG</sequence>
<dbReference type="InterPro" id="IPR002782">
    <property type="entry name" value="Mut7-C_RNAse_dom"/>
</dbReference>
<organism evidence="2">
    <name type="scientific">hydrothermal vent metagenome</name>
    <dbReference type="NCBI Taxonomy" id="652676"/>
    <lineage>
        <taxon>unclassified sequences</taxon>
        <taxon>metagenomes</taxon>
        <taxon>ecological metagenomes</taxon>
    </lineage>
</organism>
<accession>A0A3B1CFL7</accession>
<evidence type="ECO:0000259" key="1">
    <source>
        <dbReference type="Pfam" id="PF01927"/>
    </source>
</evidence>
<dbReference type="PANTHER" id="PTHR39081">
    <property type="entry name" value="MUT7-C DOMAIN-CONTAINING PROTEIN"/>
    <property type="match status" value="1"/>
</dbReference>
<gene>
    <name evidence="2" type="ORF">MNBD_NITROSPIRAE02-300</name>
</gene>
<dbReference type="EMBL" id="UOGH01000111">
    <property type="protein sequence ID" value="VAX29276.1"/>
    <property type="molecule type" value="Genomic_DNA"/>
</dbReference>
<evidence type="ECO:0000313" key="2">
    <source>
        <dbReference type="EMBL" id="VAX29276.1"/>
    </source>
</evidence>
<dbReference type="AlphaFoldDB" id="A0A3B1CFL7"/>